<dbReference type="SUPFAM" id="SSF51569">
    <property type="entry name" value="Aldolase"/>
    <property type="match status" value="1"/>
</dbReference>
<name>A0A1T4K910_9SPIR</name>
<dbReference type="GeneID" id="303366297"/>
<comment type="pathway">
    <text evidence="2">Carbohydrate acid metabolism; 2-dehydro-3-deoxy-D-gluconate degradation; D-glyceraldehyde 3-phosphate and pyruvate from 2-dehydro-3-deoxy-D-gluconate: step 2/2.</text>
</comment>
<dbReference type="InterPro" id="IPR031338">
    <property type="entry name" value="KDPG/KHG_AS_2"/>
</dbReference>
<dbReference type="CDD" id="cd00452">
    <property type="entry name" value="KDPG_aldolase"/>
    <property type="match status" value="1"/>
</dbReference>
<evidence type="ECO:0000256" key="8">
    <source>
        <dbReference type="ARBA" id="ARBA00023277"/>
    </source>
</evidence>
<keyword evidence="7" id="KW-0704">Schiff base</keyword>
<dbReference type="Proteomes" id="UP000190395">
    <property type="component" value="Unassembled WGS sequence"/>
</dbReference>
<dbReference type="PANTHER" id="PTHR30246">
    <property type="entry name" value="2-KETO-3-DEOXY-6-PHOSPHOGLUCONATE ALDOLASE"/>
    <property type="match status" value="1"/>
</dbReference>
<dbReference type="EMBL" id="FUXC01000001">
    <property type="protein sequence ID" value="SJZ38793.1"/>
    <property type="molecule type" value="Genomic_DNA"/>
</dbReference>
<evidence type="ECO:0000256" key="3">
    <source>
        <dbReference type="ARBA" id="ARBA00006906"/>
    </source>
</evidence>
<dbReference type="NCBIfam" id="NF004325">
    <property type="entry name" value="PRK05718.1"/>
    <property type="match status" value="1"/>
</dbReference>
<dbReference type="STRING" id="225004.SAMN02745152_00015"/>
<dbReference type="InterPro" id="IPR013785">
    <property type="entry name" value="Aldolase_TIM"/>
</dbReference>
<comment type="similarity">
    <text evidence="3">Belongs to the KHG/KDPG aldolase family.</text>
</comment>
<evidence type="ECO:0000313" key="9">
    <source>
        <dbReference type="EMBL" id="SJZ38793.1"/>
    </source>
</evidence>
<keyword evidence="8" id="KW-0119">Carbohydrate metabolism</keyword>
<evidence type="ECO:0000256" key="1">
    <source>
        <dbReference type="ARBA" id="ARBA00000654"/>
    </source>
</evidence>
<dbReference type="PROSITE" id="PS00160">
    <property type="entry name" value="ALDOLASE_KDPG_KHG_2"/>
    <property type="match status" value="1"/>
</dbReference>
<dbReference type="RefSeq" id="WP_078929684.1">
    <property type="nucleotide sequence ID" value="NZ_CAMEQG010000032.1"/>
</dbReference>
<dbReference type="EC" id="4.1.2.14" evidence="5"/>
<evidence type="ECO:0000256" key="5">
    <source>
        <dbReference type="ARBA" id="ARBA00013063"/>
    </source>
</evidence>
<dbReference type="Gene3D" id="3.20.20.70">
    <property type="entry name" value="Aldolase class I"/>
    <property type="match status" value="1"/>
</dbReference>
<dbReference type="AlphaFoldDB" id="A0A1T4K910"/>
<evidence type="ECO:0000256" key="4">
    <source>
        <dbReference type="ARBA" id="ARBA00011233"/>
    </source>
</evidence>
<keyword evidence="6" id="KW-0456">Lyase</keyword>
<keyword evidence="10" id="KW-1185">Reference proteome</keyword>
<evidence type="ECO:0000313" key="10">
    <source>
        <dbReference type="Proteomes" id="UP000190395"/>
    </source>
</evidence>
<evidence type="ECO:0000256" key="7">
    <source>
        <dbReference type="ARBA" id="ARBA00023270"/>
    </source>
</evidence>
<dbReference type="OrthoDB" id="9802667at2"/>
<dbReference type="PROSITE" id="PS00159">
    <property type="entry name" value="ALDOLASE_KDPG_KHG_1"/>
    <property type="match status" value="1"/>
</dbReference>
<dbReference type="Pfam" id="PF01081">
    <property type="entry name" value="Aldolase"/>
    <property type="match status" value="1"/>
</dbReference>
<dbReference type="NCBIfam" id="TIGR01182">
    <property type="entry name" value="eda"/>
    <property type="match status" value="1"/>
</dbReference>
<reference evidence="9 10" key="1">
    <citation type="submission" date="2017-02" db="EMBL/GenBank/DDBJ databases">
        <authorList>
            <person name="Peterson S.W."/>
        </authorList>
    </citation>
    <scope>NUCLEOTIDE SEQUENCE [LARGE SCALE GENOMIC DNA]</scope>
    <source>
        <strain evidence="9 10">ATCC BAA-909</strain>
    </source>
</reference>
<comment type="catalytic activity">
    <reaction evidence="1">
        <text>2-dehydro-3-deoxy-6-phospho-D-gluconate = D-glyceraldehyde 3-phosphate + pyruvate</text>
        <dbReference type="Rhea" id="RHEA:17089"/>
        <dbReference type="ChEBI" id="CHEBI:15361"/>
        <dbReference type="ChEBI" id="CHEBI:57569"/>
        <dbReference type="ChEBI" id="CHEBI:59776"/>
        <dbReference type="EC" id="4.1.2.14"/>
    </reaction>
</comment>
<proteinExistence type="inferred from homology"/>
<dbReference type="GO" id="GO:0008675">
    <property type="term" value="F:2-dehydro-3-deoxy-phosphogluconate aldolase activity"/>
    <property type="evidence" value="ECO:0007669"/>
    <property type="project" value="UniProtKB-EC"/>
</dbReference>
<comment type="subunit">
    <text evidence="4">Homotrimer.</text>
</comment>
<dbReference type="InterPro" id="IPR000887">
    <property type="entry name" value="Aldlse_KDPG_KHG"/>
</dbReference>
<organism evidence="9 10">
    <name type="scientific">Treponema berlinense</name>
    <dbReference type="NCBI Taxonomy" id="225004"/>
    <lineage>
        <taxon>Bacteria</taxon>
        <taxon>Pseudomonadati</taxon>
        <taxon>Spirochaetota</taxon>
        <taxon>Spirochaetia</taxon>
        <taxon>Spirochaetales</taxon>
        <taxon>Treponemataceae</taxon>
        <taxon>Treponema</taxon>
    </lineage>
</organism>
<accession>A0A1T4K910</accession>
<evidence type="ECO:0000256" key="6">
    <source>
        <dbReference type="ARBA" id="ARBA00023239"/>
    </source>
</evidence>
<dbReference type="InterPro" id="IPR031337">
    <property type="entry name" value="KDPG/KHG_AS_1"/>
</dbReference>
<protein>
    <recommendedName>
        <fullName evidence="5">2-dehydro-3-deoxy-phosphogluconate aldolase</fullName>
        <ecNumber evidence="5">4.1.2.14</ecNumber>
    </recommendedName>
</protein>
<dbReference type="PANTHER" id="PTHR30246:SF1">
    <property type="entry name" value="2-DEHYDRO-3-DEOXY-6-PHOSPHOGALACTONATE ALDOLASE-RELATED"/>
    <property type="match status" value="1"/>
</dbReference>
<gene>
    <name evidence="9" type="ORF">SAMN02745152_00015</name>
</gene>
<evidence type="ECO:0000256" key="2">
    <source>
        <dbReference type="ARBA" id="ARBA00004736"/>
    </source>
</evidence>
<sequence>MADVYDTFRDIGIIPVVAIEDASKAADLAHALVKGGLPASEVTFRTACAAEAIEAMIKAEPDMLVGAGTVLNVEQAERAVKAGAKFIVSPGYNPEVVDWCIAHNIPTMPGISNPSEITACINKGVTHLKLFPAERKGGYKIIDDFGGPFPQCTFMPTGGVNTENVSEYAKRKNILCMGGTWMVKKPLIEGGKWDEITQICKDAVKAMHGFHIDHMGINAKNEAEAKEIAAQFELFGFASKFGNSSIFASEQVEIMKENGRGTNGHISMVCNNVERALAYLKKFGFNPVAGTEKWTGKENASPLKVVYLDKEVGGFAIHLKRA</sequence>